<evidence type="ECO:0000313" key="4">
    <source>
        <dbReference type="Proteomes" id="UP000000556"/>
    </source>
</evidence>
<reference evidence="3 4" key="1">
    <citation type="journal article" date="2002" name="Environ. Microbiol.">
        <title>Complete genome sequence and comparative analysis of the metabolically versatile Pseudomonas putida KT2440.</title>
        <authorList>
            <person name="Nelson K.E."/>
            <person name="Weinel C."/>
            <person name="Paulsen I.T."/>
            <person name="Dodson R.J."/>
            <person name="Hilbert H."/>
            <person name="Martins dos Santos V.A."/>
            <person name="Fouts D.E."/>
            <person name="Gill S.R."/>
            <person name="Pop M."/>
            <person name="Holmes M."/>
            <person name="Brinkac L."/>
            <person name="Beanan M."/>
            <person name="DeBoy R.T."/>
            <person name="Daugherty S."/>
            <person name="Kolonay J."/>
            <person name="Madupu R."/>
            <person name="Nelson W."/>
            <person name="White O."/>
            <person name="Peterson J."/>
            <person name="Khouri H."/>
            <person name="Hance I."/>
            <person name="Chris Lee P."/>
            <person name="Holtzapple E."/>
            <person name="Scanlan D."/>
            <person name="Tran K."/>
            <person name="Moazzez A."/>
            <person name="Utterback T."/>
            <person name="Rizzo M."/>
            <person name="Lee K."/>
            <person name="Kosack D."/>
            <person name="Moestl D."/>
            <person name="Wedler H."/>
            <person name="Lauber J."/>
            <person name="Stjepandic D."/>
            <person name="Hoheisel J."/>
            <person name="Straetz M."/>
            <person name="Heim S."/>
            <person name="Kiewitz C."/>
            <person name="Eisen J.A."/>
            <person name="Timmis K.N."/>
            <person name="Dusterhoft A."/>
            <person name="Tummler B."/>
            <person name="Fraser C.M."/>
        </authorList>
    </citation>
    <scope>NUCLEOTIDE SEQUENCE [LARGE SCALE GENOMIC DNA]</scope>
    <source>
        <strain evidence="4">ATCC 47054 / DSM 6125 / CFBP 8728 / NCIMB 11950 / KT2440</strain>
    </source>
</reference>
<protein>
    <recommendedName>
        <fullName evidence="2">PIN like domain-containing protein</fullName>
    </recommendedName>
</protein>
<feature type="domain" description="PIN like" evidence="2">
    <location>
        <begin position="48"/>
        <end position="270"/>
    </location>
</feature>
<dbReference type="eggNOG" id="COG1196">
    <property type="taxonomic scope" value="Bacteria"/>
</dbReference>
<dbReference type="KEGG" id="ppu:PP_3067"/>
<dbReference type="EMBL" id="AE015451">
    <property type="protein sequence ID" value="AAN68675.1"/>
    <property type="molecule type" value="Genomic_DNA"/>
</dbReference>
<sequence length="425" mass="48837">MITPLPVVAGKWQDRRLDHVRKLPLKSLFPSHFPKSDADRKALWDECIFVFDTNVLTSLYKRSDEARSALLAIIKSLGDRVWIPHQVIYEFLQNRPAVAHQQAAMYSDAKTTLVSFLGEFESITKHPFLSKDLHSRFLQVSNSVIEELQAKAAAYDEMVVSDSVRDALAELLEGKVGGEYDKKRLDEIIKEGESRYANHIPPGFEDANKHKGSPIFAHVRARFGDLILWKQIIDYASERKLPVILVTGDQKDDWWLRTSGAKTLGPRPELMDEFRISVGANFYMYSHSKFLSLANDYLNQRTSSTVIQEIQDAALESAIEEHEEEESALEEPEDIFRFNEARHLARNIKHISARMRSIRHELNRNYIAINRARGRHANDELEVLKIRRKELLQLFSEFEKKAASYELELTQLTGDQKALPLDPLV</sequence>
<evidence type="ECO:0000259" key="2">
    <source>
        <dbReference type="Pfam" id="PF18476"/>
    </source>
</evidence>
<feature type="coiled-coil region" evidence="1">
    <location>
        <begin position="381"/>
        <end position="408"/>
    </location>
</feature>
<dbReference type="Proteomes" id="UP000000556">
    <property type="component" value="Chromosome"/>
</dbReference>
<dbReference type="InterPro" id="IPR041578">
    <property type="entry name" value="PIN_8"/>
</dbReference>
<dbReference type="PaxDb" id="160488-PP_3067"/>
<evidence type="ECO:0000256" key="1">
    <source>
        <dbReference type="SAM" id="Coils"/>
    </source>
</evidence>
<gene>
    <name evidence="3" type="ordered locus">PP_3067</name>
</gene>
<dbReference type="STRING" id="160488.PP_3067"/>
<dbReference type="AlphaFoldDB" id="Q88ID2"/>
<dbReference type="BioCyc" id="PPUT160488:G1G01-3259-MONOMER"/>
<accession>Q88ID2</accession>
<dbReference type="HOGENOM" id="CLU_045114_1_0_6"/>
<dbReference type="OrthoDB" id="9182727at2"/>
<organism evidence="3 4">
    <name type="scientific">Pseudomonas putida (strain ATCC 47054 / DSM 6125 / CFBP 8728 / NCIMB 11950 / KT2440)</name>
    <dbReference type="NCBI Taxonomy" id="160488"/>
    <lineage>
        <taxon>Bacteria</taxon>
        <taxon>Pseudomonadati</taxon>
        <taxon>Pseudomonadota</taxon>
        <taxon>Gammaproteobacteria</taxon>
        <taxon>Pseudomonadales</taxon>
        <taxon>Pseudomonadaceae</taxon>
        <taxon>Pseudomonas</taxon>
    </lineage>
</organism>
<keyword evidence="4" id="KW-1185">Reference proteome</keyword>
<keyword evidence="1" id="KW-0175">Coiled coil</keyword>
<name>Q88ID2_PSEPK</name>
<dbReference type="Pfam" id="PF18476">
    <property type="entry name" value="PIN_8"/>
    <property type="match status" value="1"/>
</dbReference>
<dbReference type="PATRIC" id="fig|160488.4.peg.3238"/>
<reference evidence="3 4" key="2">
    <citation type="journal article" date="2016" name="Environ. Microbiol.">
        <title>The revisited genome of Pseudomonas putida KT2440 enlightens its value as a robust metabolic chassis.</title>
        <authorList>
            <person name="Belda E."/>
            <person name="van Heck R.G."/>
            <person name="Lopez-Sanchez M.J."/>
            <person name="Cruveiller S."/>
            <person name="Barbe V."/>
            <person name="Fraser C."/>
            <person name="Klenk H.P."/>
            <person name="Petersen J."/>
            <person name="Morgat A."/>
            <person name="Nikel P.I."/>
            <person name="Vallenet D."/>
            <person name="Rouy Z."/>
            <person name="Sekowska A."/>
            <person name="Martins Dos Santos V.A."/>
            <person name="de Lorenzo V."/>
            <person name="Danchin A."/>
            <person name="Medigue C."/>
        </authorList>
    </citation>
    <scope>NUCLEOTIDE SEQUENCE [LARGE SCALE GENOMIC DNA]</scope>
    <source>
        <strain evidence="4">ATCC 47054 / DSM 6125 / CFBP 8728 / NCIMB 11950 / KT2440</strain>
    </source>
</reference>
<proteinExistence type="predicted"/>
<evidence type="ECO:0000313" key="3">
    <source>
        <dbReference type="EMBL" id="AAN68675.1"/>
    </source>
</evidence>